<evidence type="ECO:0000256" key="1">
    <source>
        <dbReference type="SAM" id="SignalP"/>
    </source>
</evidence>
<keyword evidence="3" id="KW-1185">Reference proteome</keyword>
<dbReference type="Proteomes" id="UP000823388">
    <property type="component" value="Chromosome 8N"/>
</dbReference>
<protein>
    <submittedName>
        <fullName evidence="2">Uncharacterized protein</fullName>
    </submittedName>
</protein>
<name>A0A8T0P9K6_PANVG</name>
<keyword evidence="1" id="KW-0732">Signal</keyword>
<organism evidence="2 3">
    <name type="scientific">Panicum virgatum</name>
    <name type="common">Blackwell switchgrass</name>
    <dbReference type="NCBI Taxonomy" id="38727"/>
    <lineage>
        <taxon>Eukaryota</taxon>
        <taxon>Viridiplantae</taxon>
        <taxon>Streptophyta</taxon>
        <taxon>Embryophyta</taxon>
        <taxon>Tracheophyta</taxon>
        <taxon>Spermatophyta</taxon>
        <taxon>Magnoliopsida</taxon>
        <taxon>Liliopsida</taxon>
        <taxon>Poales</taxon>
        <taxon>Poaceae</taxon>
        <taxon>PACMAD clade</taxon>
        <taxon>Panicoideae</taxon>
        <taxon>Panicodae</taxon>
        <taxon>Paniceae</taxon>
        <taxon>Panicinae</taxon>
        <taxon>Panicum</taxon>
        <taxon>Panicum sect. Hiantes</taxon>
    </lineage>
</organism>
<comment type="caution">
    <text evidence="2">The sequence shown here is derived from an EMBL/GenBank/DDBJ whole genome shotgun (WGS) entry which is preliminary data.</text>
</comment>
<gene>
    <name evidence="2" type="ORF">PVAP13_8NG244301</name>
</gene>
<evidence type="ECO:0000313" key="2">
    <source>
        <dbReference type="EMBL" id="KAG2557329.1"/>
    </source>
</evidence>
<dbReference type="EMBL" id="CM029052">
    <property type="protein sequence ID" value="KAG2557329.1"/>
    <property type="molecule type" value="Genomic_DNA"/>
</dbReference>
<evidence type="ECO:0000313" key="3">
    <source>
        <dbReference type="Proteomes" id="UP000823388"/>
    </source>
</evidence>
<dbReference type="AlphaFoldDB" id="A0A8T0P9K6"/>
<reference evidence="2" key="1">
    <citation type="submission" date="2020-05" db="EMBL/GenBank/DDBJ databases">
        <title>WGS assembly of Panicum virgatum.</title>
        <authorList>
            <person name="Lovell J.T."/>
            <person name="Jenkins J."/>
            <person name="Shu S."/>
            <person name="Juenger T.E."/>
            <person name="Schmutz J."/>
        </authorList>
    </citation>
    <scope>NUCLEOTIDE SEQUENCE</scope>
    <source>
        <strain evidence="2">AP13</strain>
    </source>
</reference>
<proteinExistence type="predicted"/>
<feature type="chain" id="PRO_5035718083" evidence="1">
    <location>
        <begin position="20"/>
        <end position="62"/>
    </location>
</feature>
<feature type="signal peptide" evidence="1">
    <location>
        <begin position="1"/>
        <end position="19"/>
    </location>
</feature>
<sequence>MVLVTSMILEFLFYYNTRCCDTSQVHDDYTNMYIICLISSANLRLTSSGQKRLYSYPCSAAK</sequence>
<accession>A0A8T0P9K6</accession>